<dbReference type="EMBL" id="VICD02000155">
    <property type="protein sequence ID" value="KAB8189103.1"/>
    <property type="molecule type" value="Genomic_DNA"/>
</dbReference>
<dbReference type="PANTHER" id="PTHR32063:SF14">
    <property type="entry name" value="BLL4319 PROTEIN"/>
    <property type="match status" value="1"/>
</dbReference>
<sequence>MNFSELSIRRPVFATVMSLMLIVLGIMAFSRLTLRELPAIDPPIVSVDVTYPGASAAVVETRVTQVLEDALSGIEGVETIQSRSVNGRSSVTIEFTLERDIEAAANDVRDAISGVADRMPEEADPPEVEKADSDSDTVIWLNMSSTTMDTLQLSDYAERYVVDRLSSLDGVSTVRVGGQQRYAMRIWLDSDALAARGITANDVEDALRAENVELPAGRIESDNRDFTLRLARSYQAPEDFARIPLRKGEDGYVVRLGDVARVELASAERRAYYRSNGEPNIGLGINKTSTANALEVARAARAEAERIQPTLPEGTRIFVAFDSTLFIEAAIERVYHTLAEAIVLVLLVIWLFLGSFRAALIPAVTVPVCLVAAFIPLYLFGFSINLLTLLALVLCIGLVVDDAIVVLENIQRRTDLGEPRLVAAKRGTRQVAFAVIATTAVLVAVFLPVGFMEGNTGRLFRELSVALASAVAISAFVALTLSPMMASKLIRPHSEEKSNPAHRWITRRLDSVGARYRRFLDHSVERPWLFGGLMVVALVAIAGLFKWMPTELAPPEDRGAFFISVEGPEGAGFDYTVDQIKQVEAVMAEQIAGGADGNGSRPVQRANTRVPGGWGASEEMHTGNVIVFLADWDKREASTAEVVDQLRGELGQLTGVRATPRVRTGLVRSGGQPLQVVIGGPDYAELAQWRDRIIQRMDGNPGLYGADSDYKETRPQMRVQINRQRAADLGVSVSAIGRALETMMGSRRVTTFVQDGEEYDVIVQADKPARATPADLARIQVRARGGELVPLSNLVTLSELAEAGSLNRFNRLRAITISAGLANGYRLGDAIEWMNQVVREELPEHAQIDWKGESREHQKAGSAVLLTFALALLIVYLVLAAQFESFIHPFVIMLTVPLGVLGALLGLLLTGGTLNLFSQIGIVMLVGLAAKNGILIVEFANQLRDAGRSIHEAIVEASAVRLRPILMTSIATVAGALPLVIAGGPGSASRATIGVVVIFGVSFSTLLSLFVIPVFYVLLARYTRSPDAVKNELEKLESSTPEAGGLA</sequence>
<dbReference type="SUPFAM" id="SSF82866">
    <property type="entry name" value="Multidrug efflux transporter AcrB transmembrane domain"/>
    <property type="match status" value="2"/>
</dbReference>
<evidence type="ECO:0000256" key="4">
    <source>
        <dbReference type="ARBA" id="ARBA00022519"/>
    </source>
</evidence>
<dbReference type="EMBL" id="CP029843">
    <property type="protein sequence ID" value="AWV08326.1"/>
    <property type="molecule type" value="Genomic_DNA"/>
</dbReference>
<feature type="transmembrane region" description="Helical" evidence="9">
    <location>
        <begin position="993"/>
        <end position="1019"/>
    </location>
</feature>
<feature type="transmembrane region" description="Helical" evidence="9">
    <location>
        <begin position="334"/>
        <end position="353"/>
    </location>
</feature>
<feature type="transmembrane region" description="Helical" evidence="9">
    <location>
        <begin position="527"/>
        <end position="548"/>
    </location>
</feature>
<feature type="transmembrane region" description="Helical" evidence="9">
    <location>
        <begin position="360"/>
        <end position="380"/>
    </location>
</feature>
<evidence type="ECO:0000313" key="10">
    <source>
        <dbReference type="EMBL" id="AWV08326.1"/>
    </source>
</evidence>
<dbReference type="RefSeq" id="WP_111267365.1">
    <property type="nucleotide sequence ID" value="NZ_CP029843.1"/>
</dbReference>
<gene>
    <name evidence="10" type="ORF">C9I47_2650</name>
    <name evidence="11" type="ORF">FKV24_009585</name>
</gene>
<dbReference type="PANTHER" id="PTHR32063">
    <property type="match status" value="1"/>
</dbReference>
<evidence type="ECO:0000256" key="7">
    <source>
        <dbReference type="ARBA" id="ARBA00023136"/>
    </source>
</evidence>
<dbReference type="OrthoDB" id="9757904at2"/>
<dbReference type="InterPro" id="IPR001036">
    <property type="entry name" value="Acrflvin-R"/>
</dbReference>
<keyword evidence="7 9" id="KW-0472">Membrane</keyword>
<protein>
    <submittedName>
        <fullName evidence="11">MMPL family transporter</fullName>
    </submittedName>
    <submittedName>
        <fullName evidence="10">Multidrug transporter AcrB</fullName>
    </submittedName>
</protein>
<feature type="region of interest" description="Disordered" evidence="8">
    <location>
        <begin position="593"/>
        <end position="615"/>
    </location>
</feature>
<dbReference type="SUPFAM" id="SSF82693">
    <property type="entry name" value="Multidrug efflux transporter AcrB pore domain, PN1, PN2, PC1 and PC2 subdomains"/>
    <property type="match status" value="3"/>
</dbReference>
<keyword evidence="2" id="KW-0813">Transport</keyword>
<dbReference type="Proteomes" id="UP000249447">
    <property type="component" value="Chromosome"/>
</dbReference>
<evidence type="ECO:0000256" key="8">
    <source>
        <dbReference type="SAM" id="MobiDB-lite"/>
    </source>
</evidence>
<reference evidence="11 13" key="2">
    <citation type="submission" date="2019-10" db="EMBL/GenBank/DDBJ databases">
        <title>Lysobacter alkalisoli sp. nov., isolated from saline-alkaline soil.</title>
        <authorList>
            <person name="Sun J.-Q."/>
        </authorList>
    </citation>
    <scope>NUCLEOTIDE SEQUENCE [LARGE SCALE GENOMIC DNA]</scope>
    <source>
        <strain evidence="11 13">KCTC 42381</strain>
    </source>
</reference>
<evidence type="ECO:0000256" key="1">
    <source>
        <dbReference type="ARBA" id="ARBA00004429"/>
    </source>
</evidence>
<keyword evidence="6 9" id="KW-1133">Transmembrane helix</keyword>
<evidence type="ECO:0000256" key="6">
    <source>
        <dbReference type="ARBA" id="ARBA00022989"/>
    </source>
</evidence>
<feature type="transmembrane region" description="Helical" evidence="9">
    <location>
        <begin position="12"/>
        <end position="34"/>
    </location>
</feature>
<evidence type="ECO:0000256" key="5">
    <source>
        <dbReference type="ARBA" id="ARBA00022692"/>
    </source>
</evidence>
<evidence type="ECO:0000313" key="11">
    <source>
        <dbReference type="EMBL" id="KAB8189103.1"/>
    </source>
</evidence>
<feature type="transmembrane region" description="Helical" evidence="9">
    <location>
        <begin position="962"/>
        <end position="981"/>
    </location>
</feature>
<feature type="transmembrane region" description="Helical" evidence="9">
    <location>
        <begin position="463"/>
        <end position="481"/>
    </location>
</feature>
<name>A0A2U9T6D1_9GAMM</name>
<dbReference type="FunFam" id="1.20.1640.10:FF:000001">
    <property type="entry name" value="Efflux pump membrane transporter"/>
    <property type="match status" value="1"/>
</dbReference>
<dbReference type="Gene3D" id="3.30.70.1320">
    <property type="entry name" value="Multidrug efflux transporter AcrB pore domain like"/>
    <property type="match status" value="1"/>
</dbReference>
<dbReference type="AlphaFoldDB" id="A0A2U9T6D1"/>
<feature type="transmembrane region" description="Helical" evidence="9">
    <location>
        <begin position="431"/>
        <end position="451"/>
    </location>
</feature>
<feature type="transmembrane region" description="Helical" evidence="9">
    <location>
        <begin position="886"/>
        <end position="910"/>
    </location>
</feature>
<dbReference type="Gene3D" id="1.20.1640.10">
    <property type="entry name" value="Multidrug efflux transporter AcrB transmembrane domain"/>
    <property type="match status" value="2"/>
</dbReference>
<dbReference type="GO" id="GO:0042910">
    <property type="term" value="F:xenobiotic transmembrane transporter activity"/>
    <property type="evidence" value="ECO:0007669"/>
    <property type="project" value="TreeGrafter"/>
</dbReference>
<organism evidence="10 12">
    <name type="scientific">Marilutibacter maris</name>
    <dbReference type="NCBI Taxonomy" id="1605891"/>
    <lineage>
        <taxon>Bacteria</taxon>
        <taxon>Pseudomonadati</taxon>
        <taxon>Pseudomonadota</taxon>
        <taxon>Gammaproteobacteria</taxon>
        <taxon>Lysobacterales</taxon>
        <taxon>Lysobacteraceae</taxon>
        <taxon>Marilutibacter</taxon>
    </lineage>
</organism>
<dbReference type="Pfam" id="PF00873">
    <property type="entry name" value="ACR_tran"/>
    <property type="match status" value="1"/>
</dbReference>
<feature type="transmembrane region" description="Helical" evidence="9">
    <location>
        <begin position="386"/>
        <end position="410"/>
    </location>
</feature>
<feature type="transmembrane region" description="Helical" evidence="9">
    <location>
        <begin position="916"/>
        <end position="941"/>
    </location>
</feature>
<feature type="transmembrane region" description="Helical" evidence="9">
    <location>
        <begin position="860"/>
        <end position="879"/>
    </location>
</feature>
<dbReference type="KEGG" id="lmb:C9I47_2650"/>
<dbReference type="Proteomes" id="UP000320431">
    <property type="component" value="Unassembled WGS sequence"/>
</dbReference>
<dbReference type="SUPFAM" id="SSF82714">
    <property type="entry name" value="Multidrug efflux transporter AcrB TolC docking domain, DN and DC subdomains"/>
    <property type="match status" value="2"/>
</dbReference>
<dbReference type="Gene3D" id="3.30.70.1440">
    <property type="entry name" value="Multidrug efflux transporter AcrB pore domain"/>
    <property type="match status" value="1"/>
</dbReference>
<dbReference type="Gene3D" id="3.30.70.1430">
    <property type="entry name" value="Multidrug efflux transporter AcrB pore domain"/>
    <property type="match status" value="2"/>
</dbReference>
<evidence type="ECO:0000256" key="3">
    <source>
        <dbReference type="ARBA" id="ARBA00022475"/>
    </source>
</evidence>
<evidence type="ECO:0000256" key="2">
    <source>
        <dbReference type="ARBA" id="ARBA00022448"/>
    </source>
</evidence>
<keyword evidence="5 9" id="KW-0812">Transmembrane</keyword>
<comment type="subcellular location">
    <subcellularLocation>
        <location evidence="1">Cell inner membrane</location>
        <topology evidence="1">Multi-pass membrane protein</topology>
    </subcellularLocation>
</comment>
<evidence type="ECO:0000256" key="9">
    <source>
        <dbReference type="SAM" id="Phobius"/>
    </source>
</evidence>
<evidence type="ECO:0000313" key="13">
    <source>
        <dbReference type="Proteomes" id="UP000320431"/>
    </source>
</evidence>
<accession>A0A2U9T6D1</accession>
<keyword evidence="12" id="KW-1185">Reference proteome</keyword>
<dbReference type="PRINTS" id="PR00702">
    <property type="entry name" value="ACRIFLAVINRP"/>
</dbReference>
<keyword evidence="3" id="KW-1003">Cell membrane</keyword>
<proteinExistence type="predicted"/>
<keyword evidence="4" id="KW-0997">Cell inner membrane</keyword>
<reference evidence="10 12" key="1">
    <citation type="submission" date="2018-05" db="EMBL/GenBank/DDBJ databases">
        <title>The complete genome of Lysobacter maris HZ9B, a marine bacterium antagonistic against terrestrial plant pathogens.</title>
        <authorList>
            <person name="Zhang X.-Q."/>
        </authorList>
    </citation>
    <scope>NUCLEOTIDE SEQUENCE [LARGE SCALE GENOMIC DNA]</scope>
    <source>
        <strain evidence="10 12">HZ9B</strain>
    </source>
</reference>
<dbReference type="GO" id="GO:0005886">
    <property type="term" value="C:plasma membrane"/>
    <property type="evidence" value="ECO:0007669"/>
    <property type="project" value="UniProtKB-SubCell"/>
</dbReference>
<evidence type="ECO:0000313" key="12">
    <source>
        <dbReference type="Proteomes" id="UP000249447"/>
    </source>
</evidence>
<dbReference type="Gene3D" id="3.30.2090.10">
    <property type="entry name" value="Multidrug efflux transporter AcrB TolC docking domain, DN and DC subdomains"/>
    <property type="match status" value="2"/>
</dbReference>
<dbReference type="InterPro" id="IPR027463">
    <property type="entry name" value="AcrB_DN_DC_subdom"/>
</dbReference>